<comment type="caution">
    <text evidence="1">The sequence shown here is derived from an EMBL/GenBank/DDBJ whole genome shotgun (WGS) entry which is preliminary data.</text>
</comment>
<accession>A0A8X6VKF1</accession>
<sequence length="114" mass="12846">MAPYEKTQLYDIWRSWWNGTQNWTLMFDPETDSSASCGNTNLFANAGLTDMSFVYGPVNENGCVVVRSVAIGVPESETTMYHICSISERSGTLLLKEEYQEYGGQDRGMLALWI</sequence>
<evidence type="ECO:0000313" key="1">
    <source>
        <dbReference type="EMBL" id="GFY10509.1"/>
    </source>
</evidence>
<gene>
    <name evidence="1" type="ORF">TNCV_2565371</name>
</gene>
<reference evidence="1" key="1">
    <citation type="submission" date="2020-08" db="EMBL/GenBank/DDBJ databases">
        <title>Multicomponent nature underlies the extraordinary mechanical properties of spider dragline silk.</title>
        <authorList>
            <person name="Kono N."/>
            <person name="Nakamura H."/>
            <person name="Mori M."/>
            <person name="Yoshida Y."/>
            <person name="Ohtoshi R."/>
            <person name="Malay A.D."/>
            <person name="Moran D.A.P."/>
            <person name="Tomita M."/>
            <person name="Numata K."/>
            <person name="Arakawa K."/>
        </authorList>
    </citation>
    <scope>NUCLEOTIDE SEQUENCE</scope>
</reference>
<proteinExistence type="predicted"/>
<evidence type="ECO:0000313" key="2">
    <source>
        <dbReference type="Proteomes" id="UP000887159"/>
    </source>
</evidence>
<name>A0A8X6VKF1_TRICX</name>
<organism evidence="1 2">
    <name type="scientific">Trichonephila clavipes</name>
    <name type="common">Golden silk orbweaver</name>
    <name type="synonym">Nephila clavipes</name>
    <dbReference type="NCBI Taxonomy" id="2585209"/>
    <lineage>
        <taxon>Eukaryota</taxon>
        <taxon>Metazoa</taxon>
        <taxon>Ecdysozoa</taxon>
        <taxon>Arthropoda</taxon>
        <taxon>Chelicerata</taxon>
        <taxon>Arachnida</taxon>
        <taxon>Araneae</taxon>
        <taxon>Araneomorphae</taxon>
        <taxon>Entelegynae</taxon>
        <taxon>Araneoidea</taxon>
        <taxon>Nephilidae</taxon>
        <taxon>Trichonephila</taxon>
    </lineage>
</organism>
<dbReference type="EMBL" id="BMAU01021298">
    <property type="protein sequence ID" value="GFY10509.1"/>
    <property type="molecule type" value="Genomic_DNA"/>
</dbReference>
<protein>
    <submittedName>
        <fullName evidence="1">Uncharacterized protein</fullName>
    </submittedName>
</protein>
<dbReference type="Proteomes" id="UP000887159">
    <property type="component" value="Unassembled WGS sequence"/>
</dbReference>
<dbReference type="AlphaFoldDB" id="A0A8X6VKF1"/>
<keyword evidence="2" id="KW-1185">Reference proteome</keyword>